<dbReference type="InterPro" id="IPR006440">
    <property type="entry name" value="Doc"/>
</dbReference>
<dbReference type="PANTHER" id="PTHR39426:SF1">
    <property type="entry name" value="HOMOLOGY TO DEATH-ON-CURING PROTEIN OF PHAGE P1"/>
    <property type="match status" value="1"/>
</dbReference>
<feature type="domain" description="Fido" evidence="1">
    <location>
        <begin position="10"/>
        <end position="123"/>
    </location>
</feature>
<name>A0ABP8W372_9ACTN</name>
<evidence type="ECO:0000259" key="1">
    <source>
        <dbReference type="PROSITE" id="PS51459"/>
    </source>
</evidence>
<keyword evidence="3" id="KW-1185">Reference proteome</keyword>
<dbReference type="InterPro" id="IPR003812">
    <property type="entry name" value="Fido"/>
</dbReference>
<dbReference type="PROSITE" id="PS51459">
    <property type="entry name" value="FIDO"/>
    <property type="match status" value="1"/>
</dbReference>
<dbReference type="InterPro" id="IPR053737">
    <property type="entry name" value="Type_II_TA_Toxin"/>
</dbReference>
<proteinExistence type="predicted"/>
<organism evidence="2 3">
    <name type="scientific">Nocardioides nanhaiensis</name>
    <dbReference type="NCBI Taxonomy" id="1476871"/>
    <lineage>
        <taxon>Bacteria</taxon>
        <taxon>Bacillati</taxon>
        <taxon>Actinomycetota</taxon>
        <taxon>Actinomycetes</taxon>
        <taxon>Propionibacteriales</taxon>
        <taxon>Nocardioidaceae</taxon>
        <taxon>Nocardioides</taxon>
    </lineage>
</organism>
<protein>
    <submittedName>
        <fullName evidence="2">Type II toxin-antitoxin system death-on-curing family toxin</fullName>
    </submittedName>
</protein>
<accession>A0ABP8W372</accession>
<sequence length="130" mass="13711">MTERGGVEYLDLEDLLRLTRDLGAGPVRDPGLLESASARPRTTVFGEDAYPGLVGKAAALLHSVCGNHALVDGNRRLGWLATVVFLDLNGLEDTLDDDAAFDLVMGVAGGRLDVDDIVAVLEAGTVPRVP</sequence>
<dbReference type="EMBL" id="BAABIM010000001">
    <property type="protein sequence ID" value="GAA4677315.1"/>
    <property type="molecule type" value="Genomic_DNA"/>
</dbReference>
<reference evidence="3" key="1">
    <citation type="journal article" date="2019" name="Int. J. Syst. Evol. Microbiol.">
        <title>The Global Catalogue of Microorganisms (GCM) 10K type strain sequencing project: providing services to taxonomists for standard genome sequencing and annotation.</title>
        <authorList>
            <consortium name="The Broad Institute Genomics Platform"/>
            <consortium name="The Broad Institute Genome Sequencing Center for Infectious Disease"/>
            <person name="Wu L."/>
            <person name="Ma J."/>
        </authorList>
    </citation>
    <scope>NUCLEOTIDE SEQUENCE [LARGE SCALE GENOMIC DNA]</scope>
    <source>
        <strain evidence="3">JCM 18127</strain>
    </source>
</reference>
<evidence type="ECO:0000313" key="2">
    <source>
        <dbReference type="EMBL" id="GAA4677315.1"/>
    </source>
</evidence>
<dbReference type="Proteomes" id="UP001500621">
    <property type="component" value="Unassembled WGS sequence"/>
</dbReference>
<dbReference type="Gene3D" id="1.20.120.1870">
    <property type="entry name" value="Fic/DOC protein, Fido domain"/>
    <property type="match status" value="1"/>
</dbReference>
<evidence type="ECO:0000313" key="3">
    <source>
        <dbReference type="Proteomes" id="UP001500621"/>
    </source>
</evidence>
<dbReference type="Pfam" id="PF02661">
    <property type="entry name" value="Fic"/>
    <property type="match status" value="1"/>
</dbReference>
<comment type="caution">
    <text evidence="2">The sequence shown here is derived from an EMBL/GenBank/DDBJ whole genome shotgun (WGS) entry which is preliminary data.</text>
</comment>
<gene>
    <name evidence="2" type="ORF">GCM10023226_13200</name>
</gene>
<dbReference type="RefSeq" id="WP_345263878.1">
    <property type="nucleotide sequence ID" value="NZ_BAABIM010000001.1"/>
</dbReference>
<dbReference type="PANTHER" id="PTHR39426">
    <property type="entry name" value="HOMOLOGY TO DEATH-ON-CURING PROTEIN OF PHAGE P1"/>
    <property type="match status" value="1"/>
</dbReference>